<evidence type="ECO:0000256" key="1">
    <source>
        <dbReference type="SAM" id="Coils"/>
    </source>
</evidence>
<keyword evidence="3" id="KW-1185">Reference proteome</keyword>
<dbReference type="EMBL" id="CAJNJA010008020">
    <property type="protein sequence ID" value="CAE7231847.1"/>
    <property type="molecule type" value="Genomic_DNA"/>
</dbReference>
<feature type="non-terminal residue" evidence="2">
    <location>
        <position position="81"/>
    </location>
</feature>
<evidence type="ECO:0000313" key="2">
    <source>
        <dbReference type="EMBL" id="CAE7231847.1"/>
    </source>
</evidence>
<accession>A0A812KLH8</accession>
<comment type="caution">
    <text evidence="2">The sequence shown here is derived from an EMBL/GenBank/DDBJ whole genome shotgun (WGS) entry which is preliminary data.</text>
</comment>
<proteinExistence type="predicted"/>
<feature type="coiled-coil region" evidence="1">
    <location>
        <begin position="15"/>
        <end position="56"/>
    </location>
</feature>
<protein>
    <submittedName>
        <fullName evidence="2">Uncharacterized protein</fullName>
    </submittedName>
</protein>
<dbReference type="Proteomes" id="UP000601435">
    <property type="component" value="Unassembled WGS sequence"/>
</dbReference>
<keyword evidence="1" id="KW-0175">Coiled coil</keyword>
<organism evidence="2 3">
    <name type="scientific">Symbiodinium necroappetens</name>
    <dbReference type="NCBI Taxonomy" id="1628268"/>
    <lineage>
        <taxon>Eukaryota</taxon>
        <taxon>Sar</taxon>
        <taxon>Alveolata</taxon>
        <taxon>Dinophyceae</taxon>
        <taxon>Suessiales</taxon>
        <taxon>Symbiodiniaceae</taxon>
        <taxon>Symbiodinium</taxon>
    </lineage>
</organism>
<sequence>MEPAVAVALKDSSELVKLKAERDRLEEVFSTQQEAAKAAEAALATATEEQTRWRQRVSELQKLRSEQAAAIAADSERRRVE</sequence>
<gene>
    <name evidence="2" type="ORF">SNEC2469_LOCUS3636</name>
</gene>
<dbReference type="AlphaFoldDB" id="A0A812KLH8"/>
<reference evidence="2" key="1">
    <citation type="submission" date="2021-02" db="EMBL/GenBank/DDBJ databases">
        <authorList>
            <person name="Dougan E. K."/>
            <person name="Rhodes N."/>
            <person name="Thang M."/>
            <person name="Chan C."/>
        </authorList>
    </citation>
    <scope>NUCLEOTIDE SEQUENCE</scope>
</reference>
<evidence type="ECO:0000313" key="3">
    <source>
        <dbReference type="Proteomes" id="UP000601435"/>
    </source>
</evidence>
<name>A0A812KLH8_9DINO</name>